<feature type="domain" description="Alcohol dehydrogenase iron-type/glycerol dehydrogenase GldA" evidence="5">
    <location>
        <begin position="9"/>
        <end position="176"/>
    </location>
</feature>
<evidence type="ECO:0000256" key="1">
    <source>
        <dbReference type="ARBA" id="ARBA00001962"/>
    </source>
</evidence>
<dbReference type="RefSeq" id="WP_148815122.1">
    <property type="nucleotide sequence ID" value="NZ_CP043046.1"/>
</dbReference>
<dbReference type="KEGG" id="pacr:FXN63_12020"/>
<evidence type="ECO:0000313" key="8">
    <source>
        <dbReference type="Proteomes" id="UP000325161"/>
    </source>
</evidence>
<dbReference type="EMBL" id="CP043046">
    <property type="protein sequence ID" value="QEI06475.1"/>
    <property type="molecule type" value="Genomic_DNA"/>
</dbReference>
<dbReference type="Pfam" id="PF00465">
    <property type="entry name" value="Fe-ADH"/>
    <property type="match status" value="1"/>
</dbReference>
<dbReference type="Gene3D" id="3.40.50.1970">
    <property type="match status" value="1"/>
</dbReference>
<dbReference type="GO" id="GO:0046872">
    <property type="term" value="F:metal ion binding"/>
    <property type="evidence" value="ECO:0007669"/>
    <property type="project" value="InterPro"/>
</dbReference>
<dbReference type="CDD" id="cd14861">
    <property type="entry name" value="Fe-ADH-like"/>
    <property type="match status" value="1"/>
</dbReference>
<dbReference type="SUPFAM" id="SSF56796">
    <property type="entry name" value="Dehydroquinate synthase-like"/>
    <property type="match status" value="1"/>
</dbReference>
<reference evidence="7 8" key="1">
    <citation type="submission" date="2019-08" db="EMBL/GenBank/DDBJ databases">
        <title>Amphibian skin-associated Pigmentiphaga: genome sequence and occurrence across geography and hosts.</title>
        <authorList>
            <person name="Bletz M.C."/>
            <person name="Bunk B."/>
            <person name="Sproeer C."/>
            <person name="Biwer P."/>
            <person name="Reiter S."/>
            <person name="Rabemananjara F.C.E."/>
            <person name="Schulz S."/>
            <person name="Overmann J."/>
            <person name="Vences M."/>
        </authorList>
    </citation>
    <scope>NUCLEOTIDE SEQUENCE [LARGE SCALE GENOMIC DNA]</scope>
    <source>
        <strain evidence="7 8">Mada1488</strain>
    </source>
</reference>
<name>A0A5C0AW66_9BURK</name>
<evidence type="ECO:0000256" key="4">
    <source>
        <dbReference type="ARBA" id="ARBA00023027"/>
    </source>
</evidence>
<evidence type="ECO:0000313" key="7">
    <source>
        <dbReference type="EMBL" id="QEI06475.1"/>
    </source>
</evidence>
<feature type="domain" description="Fe-containing alcohol dehydrogenase-like C-terminal" evidence="6">
    <location>
        <begin position="187"/>
        <end position="374"/>
    </location>
</feature>
<dbReference type="InterPro" id="IPR018211">
    <property type="entry name" value="ADH_Fe_CS"/>
</dbReference>
<dbReference type="InterPro" id="IPR039697">
    <property type="entry name" value="Alcohol_dehydrogenase_Fe"/>
</dbReference>
<keyword evidence="3" id="KW-0560">Oxidoreductase</keyword>
<dbReference type="PANTHER" id="PTHR11496">
    <property type="entry name" value="ALCOHOL DEHYDROGENASE"/>
    <property type="match status" value="1"/>
</dbReference>
<dbReference type="GO" id="GO:0004022">
    <property type="term" value="F:alcohol dehydrogenase (NAD+) activity"/>
    <property type="evidence" value="ECO:0007669"/>
    <property type="project" value="TreeGrafter"/>
</dbReference>
<protein>
    <submittedName>
        <fullName evidence="7">Iron-containing alcohol dehydrogenase</fullName>
    </submittedName>
</protein>
<evidence type="ECO:0000256" key="3">
    <source>
        <dbReference type="ARBA" id="ARBA00023002"/>
    </source>
</evidence>
<gene>
    <name evidence="7" type="ORF">FXN63_12020</name>
</gene>
<dbReference type="FunFam" id="3.40.50.1970:FF:000003">
    <property type="entry name" value="Alcohol dehydrogenase, iron-containing"/>
    <property type="match status" value="1"/>
</dbReference>
<sequence>MITINYLTSIEFGSGAVQRLPQVLEELGIKRPMLVTDAGIARAGILTRICAYLSAEQSAAVFTDTPPNPTEEAVELATEFYRKHACDGLIAIGGGSPIDLAKGVALMATHDGPLSRYAGMAAMPLIGPQAVPMIAVPTTAGTGSEVGRGALICLRDGRKLVFVSQHLLPKRALCDPDLTLGMPAALTAGTGMDAFTHCVETFLSPRVNPPAEAIALDGAARAWRWLERAVTHPNDAQARWEMMMAGIHGGLAFQKGLGAVHALAHPLGALIEPMLHHGTVNAVLLPVVLRFNAGHVGDKYARLKQAFGLPADADLAAEVAALNTRIGMPSTLRELGVSANVVDRIVAGAMADHSTPTNPRPLTERDAAALFMEALGD</sequence>
<keyword evidence="8" id="KW-1185">Reference proteome</keyword>
<dbReference type="InterPro" id="IPR056798">
    <property type="entry name" value="ADH_Fe_C"/>
</dbReference>
<keyword evidence="4" id="KW-0520">NAD</keyword>
<dbReference type="PANTHER" id="PTHR11496:SF102">
    <property type="entry name" value="ALCOHOL DEHYDROGENASE 4"/>
    <property type="match status" value="1"/>
</dbReference>
<dbReference type="AlphaFoldDB" id="A0A5C0AW66"/>
<dbReference type="Proteomes" id="UP000325161">
    <property type="component" value="Chromosome"/>
</dbReference>
<evidence type="ECO:0000259" key="5">
    <source>
        <dbReference type="Pfam" id="PF00465"/>
    </source>
</evidence>
<dbReference type="PROSITE" id="PS00913">
    <property type="entry name" value="ADH_IRON_1"/>
    <property type="match status" value="1"/>
</dbReference>
<accession>A0A5C0AW66</accession>
<dbReference type="InterPro" id="IPR001670">
    <property type="entry name" value="ADH_Fe/GldA"/>
</dbReference>
<evidence type="ECO:0000259" key="6">
    <source>
        <dbReference type="Pfam" id="PF25137"/>
    </source>
</evidence>
<organism evidence="7 8">
    <name type="scientific">Pigmentiphaga aceris</name>
    <dbReference type="NCBI Taxonomy" id="1940612"/>
    <lineage>
        <taxon>Bacteria</taxon>
        <taxon>Pseudomonadati</taxon>
        <taxon>Pseudomonadota</taxon>
        <taxon>Betaproteobacteria</taxon>
        <taxon>Burkholderiales</taxon>
        <taxon>Alcaligenaceae</taxon>
        <taxon>Pigmentiphaga</taxon>
    </lineage>
</organism>
<dbReference type="OrthoDB" id="9815791at2"/>
<comment type="similarity">
    <text evidence="2">Belongs to the iron-containing alcohol dehydrogenase family.</text>
</comment>
<proteinExistence type="inferred from homology"/>
<evidence type="ECO:0000256" key="2">
    <source>
        <dbReference type="ARBA" id="ARBA00007358"/>
    </source>
</evidence>
<dbReference type="Pfam" id="PF25137">
    <property type="entry name" value="ADH_Fe_C"/>
    <property type="match status" value="1"/>
</dbReference>
<dbReference type="Gene3D" id="1.20.1090.10">
    <property type="entry name" value="Dehydroquinate synthase-like - alpha domain"/>
    <property type="match status" value="1"/>
</dbReference>
<comment type="cofactor">
    <cofactor evidence="1">
        <name>Fe cation</name>
        <dbReference type="ChEBI" id="CHEBI:24875"/>
    </cofactor>
</comment>